<dbReference type="Pfam" id="PF00534">
    <property type="entry name" value="Glycos_transf_1"/>
    <property type="match status" value="1"/>
</dbReference>
<keyword evidence="1" id="KW-0328">Glycosyltransferase</keyword>
<evidence type="ECO:0000259" key="5">
    <source>
        <dbReference type="Pfam" id="PF13439"/>
    </source>
</evidence>
<organism evidence="6 7">
    <name type="scientific">Parafrankia colletiae</name>
    <dbReference type="NCBI Taxonomy" id="573497"/>
    <lineage>
        <taxon>Bacteria</taxon>
        <taxon>Bacillati</taxon>
        <taxon>Actinomycetota</taxon>
        <taxon>Actinomycetes</taxon>
        <taxon>Frankiales</taxon>
        <taxon>Frankiaceae</taxon>
        <taxon>Parafrankia</taxon>
    </lineage>
</organism>
<gene>
    <name evidence="6" type="ORF">CC117_29480</name>
</gene>
<dbReference type="InterPro" id="IPR028098">
    <property type="entry name" value="Glyco_trans_4-like_N"/>
</dbReference>
<dbReference type="SUPFAM" id="SSF53756">
    <property type="entry name" value="UDP-Glycosyltransferase/glycogen phosphorylase"/>
    <property type="match status" value="1"/>
</dbReference>
<dbReference type="InterPro" id="IPR023986">
    <property type="entry name" value="GlycosylTfrase_MSMEG0565"/>
</dbReference>
<evidence type="ECO:0000256" key="1">
    <source>
        <dbReference type="ARBA" id="ARBA00022676"/>
    </source>
</evidence>
<accession>A0A1S1Q5W6</accession>
<feature type="domain" description="Glycosyl transferase family 1" evidence="4">
    <location>
        <begin position="227"/>
        <end position="366"/>
    </location>
</feature>
<dbReference type="PANTHER" id="PTHR12526:SF510">
    <property type="entry name" value="D-INOSITOL 3-PHOSPHATE GLYCOSYLTRANSFERASE"/>
    <property type="match status" value="1"/>
</dbReference>
<reference evidence="7" key="1">
    <citation type="submission" date="2016-07" db="EMBL/GenBank/DDBJ databases">
        <title>Sequence Frankia sp. strain CcI1.17.</title>
        <authorList>
            <person name="Ghodhbane-Gtari F."/>
            <person name="Swanson E."/>
            <person name="Gueddou A."/>
            <person name="Morris K."/>
            <person name="Hezbri K."/>
            <person name="Ktari A."/>
            <person name="Nouioui I."/>
            <person name="Abebe-Akele F."/>
            <person name="Simpson S."/>
            <person name="Thomas K."/>
            <person name="Gtari M."/>
            <person name="Tisa L.S."/>
            <person name="Hurst S."/>
        </authorList>
    </citation>
    <scope>NUCLEOTIDE SEQUENCE [LARGE SCALE GENOMIC DNA]</scope>
    <source>
        <strain evidence="7">Cc1.17</strain>
    </source>
</reference>
<dbReference type="AlphaFoldDB" id="A0A1S1Q5W6"/>
<feature type="region of interest" description="Disordered" evidence="3">
    <location>
        <begin position="98"/>
        <end position="118"/>
    </location>
</feature>
<dbReference type="Proteomes" id="UP000179627">
    <property type="component" value="Unassembled WGS sequence"/>
</dbReference>
<dbReference type="NCBIfam" id="TIGR04047">
    <property type="entry name" value="MSMEG_0565_glyc"/>
    <property type="match status" value="1"/>
</dbReference>
<dbReference type="InterPro" id="IPR001296">
    <property type="entry name" value="Glyco_trans_1"/>
</dbReference>
<evidence type="ECO:0000313" key="7">
    <source>
        <dbReference type="Proteomes" id="UP000179627"/>
    </source>
</evidence>
<keyword evidence="7" id="KW-1185">Reference proteome</keyword>
<dbReference type="CDD" id="cd03801">
    <property type="entry name" value="GT4_PimA-like"/>
    <property type="match status" value="1"/>
</dbReference>
<dbReference type="GO" id="GO:0016757">
    <property type="term" value="F:glycosyltransferase activity"/>
    <property type="evidence" value="ECO:0007669"/>
    <property type="project" value="UniProtKB-KW"/>
</dbReference>
<evidence type="ECO:0000256" key="2">
    <source>
        <dbReference type="ARBA" id="ARBA00022679"/>
    </source>
</evidence>
<dbReference type="EMBL" id="MBLM01000167">
    <property type="protein sequence ID" value="OHV28987.1"/>
    <property type="molecule type" value="Genomic_DNA"/>
</dbReference>
<dbReference type="RefSeq" id="WP_071091404.1">
    <property type="nucleotide sequence ID" value="NZ_MBLM01000167.1"/>
</dbReference>
<evidence type="ECO:0000313" key="6">
    <source>
        <dbReference type="EMBL" id="OHV28987.1"/>
    </source>
</evidence>
<dbReference type="Gene3D" id="3.40.50.2000">
    <property type="entry name" value="Glycogen Phosphorylase B"/>
    <property type="match status" value="2"/>
</dbReference>
<feature type="domain" description="Glycosyltransferase subfamily 4-like N-terminal" evidence="5">
    <location>
        <begin position="22"/>
        <end position="203"/>
    </location>
</feature>
<dbReference type="Pfam" id="PF13439">
    <property type="entry name" value="Glyco_transf_4"/>
    <property type="match status" value="1"/>
</dbReference>
<proteinExistence type="predicted"/>
<evidence type="ECO:0000256" key="3">
    <source>
        <dbReference type="SAM" id="MobiDB-lite"/>
    </source>
</evidence>
<protein>
    <submittedName>
        <fullName evidence="6">Glycosyl transferase family 1</fullName>
    </submittedName>
</protein>
<dbReference type="OrthoDB" id="8555507at2"/>
<name>A0A1S1Q5W6_9ACTN</name>
<evidence type="ECO:0000259" key="4">
    <source>
        <dbReference type="Pfam" id="PF00534"/>
    </source>
</evidence>
<dbReference type="PANTHER" id="PTHR12526">
    <property type="entry name" value="GLYCOSYLTRANSFERASE"/>
    <property type="match status" value="1"/>
</dbReference>
<keyword evidence="2 6" id="KW-0808">Transferase</keyword>
<sequence>MTATGDGPLAVALLTYSTRPRGGVVATLALAEALARAGHRVDLWTLARGGDIGFFRPVDRAVRIHAVPFPDVSDEAVGPRILRSIAILGEAFAAHRHSAARRHSTAQHHSATQQRSAGQQHEVGSWYDVVHAQDCLSANAVDDCVRTVHHLDSFTTPELVACHERGLRRPHTHVCVSAAVAAELAAGWEITATVIPNGVDAARFTAAADPGGPAHAARERWRARLGRYVLAVGGIEPRKGTADLVEAFARLRPRQPGPVSLVLAGGETLFDYRDYRDQVLARAASLGVEPVVLGPVPYEELPALVAAADVFAFPSAKEGFGLAALEALAAGVPVVARDLPVLREVLAGASAAGAVRFAAEPAGFASALDGYLDAAEPWPDRPPDPARVAAGRALARGFSWDVSAARHVSLYRALVRARSAAPPS</sequence>
<comment type="caution">
    <text evidence="6">The sequence shown here is derived from an EMBL/GenBank/DDBJ whole genome shotgun (WGS) entry which is preliminary data.</text>
</comment>